<evidence type="ECO:0000313" key="1">
    <source>
        <dbReference type="EMBL" id="RDB15507.1"/>
    </source>
</evidence>
<dbReference type="OrthoDB" id="3027218at2759"/>
<dbReference type="InParanoid" id="A0A369J4E5"/>
<gene>
    <name evidence="1" type="ORF">Hypma_004164</name>
</gene>
<keyword evidence="2" id="KW-1185">Reference proteome</keyword>
<evidence type="ECO:0000313" key="2">
    <source>
        <dbReference type="Proteomes" id="UP000076154"/>
    </source>
</evidence>
<accession>A0A369J4E5</accession>
<dbReference type="EMBL" id="LUEZ02000158">
    <property type="protein sequence ID" value="RDB15507.1"/>
    <property type="molecule type" value="Genomic_DNA"/>
</dbReference>
<sequence length="224" mass="26193">MGRRAKYFTQDEKGVGTRTRKKIYASSPRCQALRTAQNQRAYQIRRETAVPQVAVPVLPVPVLSAELLALADMPTPHSRIFHQVCQSSDALDETDYADSELKKWDCSPPYTLLLPRHPDKLYDALQGYRTRLQREEEIRRLHRYETERLDIFATEVHAELVSHYNRWEELRDMLGNISEEGVDGQMGRELLRWEARRVFQLEKDLAALRQGSDTFLCLYVNRWS</sequence>
<organism evidence="1 2">
    <name type="scientific">Hypsizygus marmoreus</name>
    <name type="common">White beech mushroom</name>
    <name type="synonym">Agaricus marmoreus</name>
    <dbReference type="NCBI Taxonomy" id="39966"/>
    <lineage>
        <taxon>Eukaryota</taxon>
        <taxon>Fungi</taxon>
        <taxon>Dikarya</taxon>
        <taxon>Basidiomycota</taxon>
        <taxon>Agaricomycotina</taxon>
        <taxon>Agaricomycetes</taxon>
        <taxon>Agaricomycetidae</taxon>
        <taxon>Agaricales</taxon>
        <taxon>Tricholomatineae</taxon>
        <taxon>Lyophyllaceae</taxon>
        <taxon>Hypsizygus</taxon>
    </lineage>
</organism>
<name>A0A369J4E5_HYPMA</name>
<dbReference type="AlphaFoldDB" id="A0A369J4E5"/>
<protein>
    <submittedName>
        <fullName evidence="1">Uncharacterized protein</fullName>
    </submittedName>
</protein>
<dbReference type="Proteomes" id="UP000076154">
    <property type="component" value="Unassembled WGS sequence"/>
</dbReference>
<comment type="caution">
    <text evidence="1">The sequence shown here is derived from an EMBL/GenBank/DDBJ whole genome shotgun (WGS) entry which is preliminary data.</text>
</comment>
<proteinExistence type="predicted"/>
<reference evidence="1" key="1">
    <citation type="submission" date="2018-04" db="EMBL/GenBank/DDBJ databases">
        <title>Whole genome sequencing of Hypsizygus marmoreus.</title>
        <authorList>
            <person name="Choi I.-G."/>
            <person name="Min B."/>
            <person name="Kim J.-G."/>
            <person name="Kim S."/>
            <person name="Oh Y.-L."/>
            <person name="Kong W.-S."/>
            <person name="Park H."/>
            <person name="Jeong J."/>
            <person name="Song E.-S."/>
        </authorList>
    </citation>
    <scope>NUCLEOTIDE SEQUENCE [LARGE SCALE GENOMIC DNA]</scope>
    <source>
        <strain evidence="1">51987-8</strain>
    </source>
</reference>